<keyword evidence="2" id="KW-1185">Reference proteome</keyword>
<dbReference type="Pfam" id="PF16153">
    <property type="entry name" value="DUF4861"/>
    <property type="match status" value="1"/>
</dbReference>
<organism evidence="1 2">
    <name type="scientific">Aquimarina addita</name>
    <dbReference type="NCBI Taxonomy" id="870485"/>
    <lineage>
        <taxon>Bacteria</taxon>
        <taxon>Pseudomonadati</taxon>
        <taxon>Bacteroidota</taxon>
        <taxon>Flavobacteriia</taxon>
        <taxon>Flavobacteriales</taxon>
        <taxon>Flavobacteriaceae</taxon>
        <taxon>Aquimarina</taxon>
    </lineage>
</organism>
<dbReference type="EMBL" id="BAABCW010000015">
    <property type="protein sequence ID" value="GAA3515716.1"/>
    <property type="molecule type" value="Genomic_DNA"/>
</dbReference>
<dbReference type="InterPro" id="IPR032342">
    <property type="entry name" value="DUF4861"/>
</dbReference>
<reference evidence="2" key="1">
    <citation type="journal article" date="2019" name="Int. J. Syst. Evol. Microbiol.">
        <title>The Global Catalogue of Microorganisms (GCM) 10K type strain sequencing project: providing services to taxonomists for standard genome sequencing and annotation.</title>
        <authorList>
            <consortium name="The Broad Institute Genomics Platform"/>
            <consortium name="The Broad Institute Genome Sequencing Center for Infectious Disease"/>
            <person name="Wu L."/>
            <person name="Ma J."/>
        </authorList>
    </citation>
    <scope>NUCLEOTIDE SEQUENCE [LARGE SCALE GENOMIC DNA]</scope>
    <source>
        <strain evidence="2">JCM 17106</strain>
    </source>
</reference>
<protein>
    <submittedName>
        <fullName evidence="1">DUF4861 domain-containing protein</fullName>
    </submittedName>
</protein>
<dbReference type="RefSeq" id="WP_344929171.1">
    <property type="nucleotide sequence ID" value="NZ_BAABCW010000015.1"/>
</dbReference>
<comment type="caution">
    <text evidence="1">The sequence shown here is derived from an EMBL/GenBank/DDBJ whole genome shotgun (WGS) entry which is preliminary data.</text>
</comment>
<gene>
    <name evidence="1" type="ORF">GCM10022393_32100</name>
</gene>
<dbReference type="Proteomes" id="UP001500459">
    <property type="component" value="Unassembled WGS sequence"/>
</dbReference>
<dbReference type="PROSITE" id="PS51257">
    <property type="entry name" value="PROKAR_LIPOPROTEIN"/>
    <property type="match status" value="1"/>
</dbReference>
<accession>A0ABP6USS7</accession>
<name>A0ABP6USS7_9FLAO</name>
<evidence type="ECO:0000313" key="2">
    <source>
        <dbReference type="Proteomes" id="UP001500459"/>
    </source>
</evidence>
<evidence type="ECO:0000313" key="1">
    <source>
        <dbReference type="EMBL" id="GAA3515716.1"/>
    </source>
</evidence>
<proteinExistence type="predicted"/>
<sequence length="391" mass="44138">MKVYKILVVIVMIISSLSSCKSKIKAKTFTVTNTLNIERSYETLTLPKDFFKVKNLDSLGIRDLETGTFMITQLVDIEGDGIMDELLFQPTLAPMSEKVFEIVSISKNERPEAKDYCYSRFVPERTDDYAWENDRVAFRTFGPTAQKMVEDSIKGGTLTNGIDAWLKKVPYPIINNWYKKNSIKQGAYHDDSPEGLDNFHVGTSRGVGGIAVKKDSIYYSSKNFISHRTITTGPIRTSFYLTYKDWDAGGAMIKESKIISLDLGSNFSKYELSIEGTDSLSVGLTLHKKEGIVSGDIENSWLSYWEPHDDSELGMAIIGLSDNFLGYETYDSNQKDTSHAYAHLKVIDASVIFYAGFGWKERGQFTTKEAWEKHVAIFSKKISNPMTVVYN</sequence>